<gene>
    <name evidence="2" type="ORF">ACFPN6_03540</name>
</gene>
<feature type="region of interest" description="Disordered" evidence="1">
    <location>
        <begin position="1"/>
        <end position="20"/>
    </location>
</feature>
<comment type="caution">
    <text evidence="2">The sequence shown here is derived from an EMBL/GenBank/DDBJ whole genome shotgun (WGS) entry which is preliminary data.</text>
</comment>
<dbReference type="RefSeq" id="WP_309059812.1">
    <property type="nucleotide sequence ID" value="NZ_BAAASS010000003.1"/>
</dbReference>
<name>A0ABW0D2I2_STRFI</name>
<dbReference type="Proteomes" id="UP001596156">
    <property type="component" value="Unassembled WGS sequence"/>
</dbReference>
<organism evidence="2 3">
    <name type="scientific">Streptomyces fimbriatus</name>
    <dbReference type="NCBI Taxonomy" id="68197"/>
    <lineage>
        <taxon>Bacteria</taxon>
        <taxon>Bacillati</taxon>
        <taxon>Actinomycetota</taxon>
        <taxon>Actinomycetes</taxon>
        <taxon>Kitasatosporales</taxon>
        <taxon>Streptomycetaceae</taxon>
        <taxon>Streptomyces</taxon>
    </lineage>
</organism>
<sequence>MSSGKRSRTAPPSGYACPSCKQPVDAVVERHKTMGIFVPVWIAGPCHNPRCREYVPQQAPIDSVRAATWRSLAGWKRH</sequence>
<reference evidence="3" key="1">
    <citation type="journal article" date="2019" name="Int. J. Syst. Evol. Microbiol.">
        <title>The Global Catalogue of Microorganisms (GCM) 10K type strain sequencing project: providing services to taxonomists for standard genome sequencing and annotation.</title>
        <authorList>
            <consortium name="The Broad Institute Genomics Platform"/>
            <consortium name="The Broad Institute Genome Sequencing Center for Infectious Disease"/>
            <person name="Wu L."/>
            <person name="Ma J."/>
        </authorList>
    </citation>
    <scope>NUCLEOTIDE SEQUENCE [LARGE SCALE GENOMIC DNA]</scope>
    <source>
        <strain evidence="3">CCM 8479</strain>
    </source>
</reference>
<evidence type="ECO:0000313" key="3">
    <source>
        <dbReference type="Proteomes" id="UP001596156"/>
    </source>
</evidence>
<dbReference type="EMBL" id="JBHSKL010000003">
    <property type="protein sequence ID" value="MFC5223691.1"/>
    <property type="molecule type" value="Genomic_DNA"/>
</dbReference>
<evidence type="ECO:0000256" key="1">
    <source>
        <dbReference type="SAM" id="MobiDB-lite"/>
    </source>
</evidence>
<accession>A0ABW0D2I2</accession>
<proteinExistence type="predicted"/>
<keyword evidence="3" id="KW-1185">Reference proteome</keyword>
<protein>
    <submittedName>
        <fullName evidence="2">Uncharacterized protein</fullName>
    </submittedName>
</protein>
<evidence type="ECO:0000313" key="2">
    <source>
        <dbReference type="EMBL" id="MFC5223691.1"/>
    </source>
</evidence>